<dbReference type="Proteomes" id="UP001214576">
    <property type="component" value="Unassembled WGS sequence"/>
</dbReference>
<sequence>MAGDEARSRAADGDETARILGAEIRILPFGILHGANCEFNSGLFLRQSGKRGLEAAGFRSGNSRALEHSLSSCAAVAERLQAYQKECFHSTAALLESAFKMTLKPASCGVYGKQNATRPCRHTVLSWAPTCQKPHLSSARALQRHSEATAAILSMS</sequence>
<evidence type="ECO:0000313" key="2">
    <source>
        <dbReference type="Proteomes" id="UP001214576"/>
    </source>
</evidence>
<comment type="caution">
    <text evidence="1">The sequence shown here is derived from an EMBL/GenBank/DDBJ whole genome shotgun (WGS) entry which is preliminary data.</text>
</comment>
<accession>A0AAD4U614</accession>
<name>A0AAD4U614_OVIAM</name>
<proteinExistence type="predicted"/>
<gene>
    <name evidence="1" type="ORF">MG293_012022</name>
</gene>
<dbReference type="AlphaFoldDB" id="A0AAD4U614"/>
<dbReference type="EMBL" id="JAKZEL010000013">
    <property type="protein sequence ID" value="KAI4538619.1"/>
    <property type="molecule type" value="Genomic_DNA"/>
</dbReference>
<protein>
    <submittedName>
        <fullName evidence="1">Uncharacterized protein</fullName>
    </submittedName>
</protein>
<keyword evidence="2" id="KW-1185">Reference proteome</keyword>
<organism evidence="1 2">
    <name type="scientific">Ovis ammon polii</name>
    <dbReference type="NCBI Taxonomy" id="230172"/>
    <lineage>
        <taxon>Eukaryota</taxon>
        <taxon>Metazoa</taxon>
        <taxon>Chordata</taxon>
        <taxon>Craniata</taxon>
        <taxon>Vertebrata</taxon>
        <taxon>Euteleostomi</taxon>
        <taxon>Mammalia</taxon>
        <taxon>Eutheria</taxon>
        <taxon>Laurasiatheria</taxon>
        <taxon>Artiodactyla</taxon>
        <taxon>Ruminantia</taxon>
        <taxon>Pecora</taxon>
        <taxon>Bovidae</taxon>
        <taxon>Caprinae</taxon>
        <taxon>Ovis</taxon>
    </lineage>
</organism>
<reference evidence="1" key="1">
    <citation type="submission" date="2022-03" db="EMBL/GenBank/DDBJ databases">
        <title>Genomic analyses of argali, domestic sheep and their hybrids provide insights into chromosomal evolution, heterosis and genetic basis of agronomic traits.</title>
        <authorList>
            <person name="Li M."/>
        </authorList>
    </citation>
    <scope>NUCLEOTIDE SEQUENCE</scope>
    <source>
        <strain evidence="1">CAU-MHL-2022a</strain>
        <tissue evidence="1">Skin</tissue>
    </source>
</reference>
<evidence type="ECO:0000313" key="1">
    <source>
        <dbReference type="EMBL" id="KAI4538619.1"/>
    </source>
</evidence>